<evidence type="ECO:0000313" key="3">
    <source>
        <dbReference type="RefSeq" id="XP_006814556.1"/>
    </source>
</evidence>
<dbReference type="CDD" id="cd11415">
    <property type="entry name" value="bHLH_TS_FERD3L_NATO3"/>
    <property type="match status" value="1"/>
</dbReference>
<dbReference type="SUPFAM" id="SSF47459">
    <property type="entry name" value="HLH, helix-loop-helix DNA-binding domain"/>
    <property type="match status" value="1"/>
</dbReference>
<dbReference type="PROSITE" id="PS50888">
    <property type="entry name" value="BHLH"/>
    <property type="match status" value="1"/>
</dbReference>
<dbReference type="InterPro" id="IPR011598">
    <property type="entry name" value="bHLH_dom"/>
</dbReference>
<organism evidence="2 3">
    <name type="scientific">Saccoglossus kowalevskii</name>
    <name type="common">Acorn worm</name>
    <dbReference type="NCBI Taxonomy" id="10224"/>
    <lineage>
        <taxon>Eukaryota</taxon>
        <taxon>Metazoa</taxon>
        <taxon>Hemichordata</taxon>
        <taxon>Enteropneusta</taxon>
        <taxon>Harrimaniidae</taxon>
        <taxon>Saccoglossus</taxon>
    </lineage>
</organism>
<accession>A0ABM0M3G5</accession>
<reference evidence="3" key="1">
    <citation type="submission" date="2025-08" db="UniProtKB">
        <authorList>
            <consortium name="RefSeq"/>
        </authorList>
    </citation>
    <scope>IDENTIFICATION</scope>
    <source>
        <tissue evidence="3">Testes</tissue>
    </source>
</reference>
<dbReference type="Proteomes" id="UP000694865">
    <property type="component" value="Unplaced"/>
</dbReference>
<dbReference type="RefSeq" id="XP_006814556.1">
    <property type="nucleotide sequence ID" value="XM_006814493.1"/>
</dbReference>
<protein>
    <submittedName>
        <fullName evidence="3">Neurogenin-1-like</fullName>
    </submittedName>
</protein>
<gene>
    <name evidence="3" type="primary">LOC102805963</name>
</gene>
<dbReference type="PANTHER" id="PTHR23349:SF63">
    <property type="entry name" value="FER3-LIKE PROTEIN"/>
    <property type="match status" value="1"/>
</dbReference>
<proteinExistence type="predicted"/>
<dbReference type="InterPro" id="IPR036638">
    <property type="entry name" value="HLH_DNA-bd_sf"/>
</dbReference>
<keyword evidence="2" id="KW-1185">Reference proteome</keyword>
<dbReference type="InterPro" id="IPR050283">
    <property type="entry name" value="E-box_TF_Regulators"/>
</dbReference>
<name>A0ABM0M3G5_SACKO</name>
<evidence type="ECO:0000259" key="1">
    <source>
        <dbReference type="PROSITE" id="PS50888"/>
    </source>
</evidence>
<dbReference type="PANTHER" id="PTHR23349">
    <property type="entry name" value="BASIC HELIX-LOOP-HELIX TRANSCRIPTION FACTOR, TWIST"/>
    <property type="match status" value="1"/>
</dbReference>
<sequence length="266" mass="29820">MAFPAGLIELDEKPFYESYAEDSCSSSSSEAVMSPPKMLNNFTNVAVPGEYDSWATGFTDFANYQTEPFYASSSDSCSSSMEQGSSVASYDMNQITNFPTELHNISAPVDTNFIIPSPTPTQFTDSPPPSGVENRSPIYIHRPKSTKPKRKRVINPTQRKAANVRERKRMFNINEAFDELRKTVPTFAYEKRLSRIETLKLAIMYISFLGDVVNGKEVDEVQLRKLRSSFNQLTSLGVDDSESSSTEQFNSTPSAVDFNFSQYFTS</sequence>
<dbReference type="SMART" id="SM00353">
    <property type="entry name" value="HLH"/>
    <property type="match status" value="1"/>
</dbReference>
<feature type="domain" description="BHLH" evidence="1">
    <location>
        <begin position="157"/>
        <end position="209"/>
    </location>
</feature>
<dbReference type="GeneID" id="102805963"/>
<dbReference type="Gene3D" id="4.10.280.10">
    <property type="entry name" value="Helix-loop-helix DNA-binding domain"/>
    <property type="match status" value="1"/>
</dbReference>
<evidence type="ECO:0000313" key="2">
    <source>
        <dbReference type="Proteomes" id="UP000694865"/>
    </source>
</evidence>
<dbReference type="Pfam" id="PF00010">
    <property type="entry name" value="HLH"/>
    <property type="match status" value="1"/>
</dbReference>